<keyword evidence="3" id="KW-1185">Reference proteome</keyword>
<evidence type="ECO:0000256" key="1">
    <source>
        <dbReference type="SAM" id="MobiDB-lite"/>
    </source>
</evidence>
<dbReference type="AlphaFoldDB" id="G9NN66"/>
<gene>
    <name evidence="2" type="ORF">TRIATDRAFT_91143</name>
</gene>
<organism evidence="2 3">
    <name type="scientific">Hypocrea atroviridis (strain ATCC 20476 / IMI 206040)</name>
    <name type="common">Trichoderma atroviride</name>
    <dbReference type="NCBI Taxonomy" id="452589"/>
    <lineage>
        <taxon>Eukaryota</taxon>
        <taxon>Fungi</taxon>
        <taxon>Dikarya</taxon>
        <taxon>Ascomycota</taxon>
        <taxon>Pezizomycotina</taxon>
        <taxon>Sordariomycetes</taxon>
        <taxon>Hypocreomycetidae</taxon>
        <taxon>Hypocreales</taxon>
        <taxon>Hypocreaceae</taxon>
        <taxon>Trichoderma</taxon>
    </lineage>
</organism>
<dbReference type="EMBL" id="ABDG02000019">
    <property type="protein sequence ID" value="EHK48340.1"/>
    <property type="molecule type" value="Genomic_DNA"/>
</dbReference>
<feature type="compositionally biased region" description="Basic and acidic residues" evidence="1">
    <location>
        <begin position="1"/>
        <end position="15"/>
    </location>
</feature>
<evidence type="ECO:0000313" key="2">
    <source>
        <dbReference type="EMBL" id="EHK48340.1"/>
    </source>
</evidence>
<accession>G9NN66</accession>
<dbReference type="Proteomes" id="UP000005426">
    <property type="component" value="Unassembled WGS sequence"/>
</dbReference>
<comment type="caution">
    <text evidence="2">The sequence shown here is derived from an EMBL/GenBank/DDBJ whole genome shotgun (WGS) entry which is preliminary data.</text>
</comment>
<dbReference type="HOGENOM" id="CLU_1959872_0_0_1"/>
<evidence type="ECO:0000313" key="3">
    <source>
        <dbReference type="Proteomes" id="UP000005426"/>
    </source>
</evidence>
<proteinExistence type="predicted"/>
<reference evidence="2 3" key="1">
    <citation type="journal article" date="2011" name="Genome Biol.">
        <title>Comparative genome sequence analysis underscores mycoparasitism as the ancestral life style of Trichoderma.</title>
        <authorList>
            <person name="Kubicek C.P."/>
            <person name="Herrera-Estrella A."/>
            <person name="Seidl-Seiboth V."/>
            <person name="Martinez D.A."/>
            <person name="Druzhinina I.S."/>
            <person name="Thon M."/>
            <person name="Zeilinger S."/>
            <person name="Casas-Flores S."/>
            <person name="Horwitz B.A."/>
            <person name="Mukherjee P.K."/>
            <person name="Mukherjee M."/>
            <person name="Kredics L."/>
            <person name="Alcaraz L.D."/>
            <person name="Aerts A."/>
            <person name="Antal Z."/>
            <person name="Atanasova L."/>
            <person name="Cervantes-Badillo M.G."/>
            <person name="Challacombe J."/>
            <person name="Chertkov O."/>
            <person name="McCluskey K."/>
            <person name="Coulpier F."/>
            <person name="Deshpande N."/>
            <person name="von Doehren H."/>
            <person name="Ebbole D.J."/>
            <person name="Esquivel-Naranjo E.U."/>
            <person name="Fekete E."/>
            <person name="Flipphi M."/>
            <person name="Glaser F."/>
            <person name="Gomez-Rodriguez E.Y."/>
            <person name="Gruber S."/>
            <person name="Han C."/>
            <person name="Henrissat B."/>
            <person name="Hermosa R."/>
            <person name="Hernandez-Onate M."/>
            <person name="Karaffa L."/>
            <person name="Kosti I."/>
            <person name="Le Crom S."/>
            <person name="Lindquist E."/>
            <person name="Lucas S."/>
            <person name="Luebeck M."/>
            <person name="Luebeck P.S."/>
            <person name="Margeot A."/>
            <person name="Metz B."/>
            <person name="Misra M."/>
            <person name="Nevalainen H."/>
            <person name="Omann M."/>
            <person name="Packer N."/>
            <person name="Perrone G."/>
            <person name="Uresti-Rivera E.E."/>
            <person name="Salamov A."/>
            <person name="Schmoll M."/>
            <person name="Seiboth B."/>
            <person name="Shapiro H."/>
            <person name="Sukno S."/>
            <person name="Tamayo-Ramos J.A."/>
            <person name="Tisch D."/>
            <person name="Wiest A."/>
            <person name="Wilkinson H.H."/>
            <person name="Zhang M."/>
            <person name="Coutinho P.M."/>
            <person name="Kenerley C.M."/>
            <person name="Monte E."/>
            <person name="Baker S.E."/>
            <person name="Grigoriev I.V."/>
        </authorList>
    </citation>
    <scope>NUCLEOTIDE SEQUENCE [LARGE SCALE GENOMIC DNA]</scope>
    <source>
        <strain evidence="3">ATCC 20476 / IMI 206040</strain>
    </source>
</reference>
<name>G9NN66_HYPAI</name>
<sequence length="128" mass="14172">MWEKRENGSEDEGLKKNRNFNRAIQVQNNNSDGTLHVPTCMVPKYLVPAWRQGINRRKPTKAEAQASPGHMDNKILVLSGGDTLIQRFAVQVPCILPRAPLPSVAGFSNAGEAREKSSIRKTHALQSV</sequence>
<protein>
    <submittedName>
        <fullName evidence="2">Uncharacterized protein</fullName>
    </submittedName>
</protein>
<feature type="region of interest" description="Disordered" evidence="1">
    <location>
        <begin position="1"/>
        <end position="24"/>
    </location>
</feature>